<evidence type="ECO:0000313" key="1">
    <source>
        <dbReference type="EMBL" id="CAA0807147.1"/>
    </source>
</evidence>
<sequence>MASSAPTSATGRAQNPIGRRNPIKFFALTCILLLSFRFLSQKYHIHNLTKDGSALKVDQEGLIAHMNHIKRCILAEGALKSTGAFAARHRLLLGDESS</sequence>
<dbReference type="OrthoDB" id="1873983at2759"/>
<protein>
    <submittedName>
        <fullName evidence="1">Uncharacterized protein</fullName>
    </submittedName>
</protein>
<organism evidence="1 2">
    <name type="scientific">Striga hermonthica</name>
    <name type="common">Purple witchweed</name>
    <name type="synonym">Buchnera hermonthica</name>
    <dbReference type="NCBI Taxonomy" id="68872"/>
    <lineage>
        <taxon>Eukaryota</taxon>
        <taxon>Viridiplantae</taxon>
        <taxon>Streptophyta</taxon>
        <taxon>Embryophyta</taxon>
        <taxon>Tracheophyta</taxon>
        <taxon>Spermatophyta</taxon>
        <taxon>Magnoliopsida</taxon>
        <taxon>eudicotyledons</taxon>
        <taxon>Gunneridae</taxon>
        <taxon>Pentapetalae</taxon>
        <taxon>asterids</taxon>
        <taxon>lamiids</taxon>
        <taxon>Lamiales</taxon>
        <taxon>Orobanchaceae</taxon>
        <taxon>Buchnereae</taxon>
        <taxon>Striga</taxon>
    </lineage>
</organism>
<dbReference type="EMBL" id="CACSLK010000984">
    <property type="protein sequence ID" value="CAA0807147.1"/>
    <property type="molecule type" value="Genomic_DNA"/>
</dbReference>
<keyword evidence="2" id="KW-1185">Reference proteome</keyword>
<name>A0A9N7R2I5_STRHE</name>
<dbReference type="PANTHER" id="PTHR36316">
    <property type="entry name" value="OS06G0213900 PROTEIN"/>
    <property type="match status" value="1"/>
</dbReference>
<proteinExistence type="predicted"/>
<dbReference type="PANTHER" id="PTHR36316:SF1">
    <property type="entry name" value="OS06G0213900 PROTEIN"/>
    <property type="match status" value="1"/>
</dbReference>
<dbReference type="Proteomes" id="UP001153555">
    <property type="component" value="Unassembled WGS sequence"/>
</dbReference>
<reference evidence="1" key="1">
    <citation type="submission" date="2019-12" db="EMBL/GenBank/DDBJ databases">
        <authorList>
            <person name="Scholes J."/>
        </authorList>
    </citation>
    <scope>NUCLEOTIDE SEQUENCE</scope>
</reference>
<accession>A0A9N7R2I5</accession>
<gene>
    <name evidence="1" type="ORF">SHERM_10013</name>
</gene>
<comment type="caution">
    <text evidence="1">The sequence shown here is derived from an EMBL/GenBank/DDBJ whole genome shotgun (WGS) entry which is preliminary data.</text>
</comment>
<evidence type="ECO:0000313" key="2">
    <source>
        <dbReference type="Proteomes" id="UP001153555"/>
    </source>
</evidence>
<dbReference type="AlphaFoldDB" id="A0A9N7R2I5"/>